<dbReference type="PANTHER" id="PTHR48090:SF7">
    <property type="entry name" value="RFBJ PROTEIN"/>
    <property type="match status" value="1"/>
</dbReference>
<protein>
    <submittedName>
        <fullName evidence="5">Glycosyl transferase family 2</fullName>
    </submittedName>
</protein>
<dbReference type="STRING" id="630515.SAMN04489812_2328"/>
<dbReference type="InterPro" id="IPR029044">
    <property type="entry name" value="Nucleotide-diphossugar_trans"/>
</dbReference>
<dbReference type="CDD" id="cd04179">
    <property type="entry name" value="DPM_DPG-synthase_like"/>
    <property type="match status" value="1"/>
</dbReference>
<feature type="transmembrane region" description="Helical" evidence="3">
    <location>
        <begin position="442"/>
        <end position="460"/>
    </location>
</feature>
<keyword evidence="3" id="KW-0472">Membrane</keyword>
<dbReference type="AlphaFoldDB" id="A0A1H1TAZ3"/>
<evidence type="ECO:0000313" key="6">
    <source>
        <dbReference type="Proteomes" id="UP000199103"/>
    </source>
</evidence>
<dbReference type="PANTHER" id="PTHR48090">
    <property type="entry name" value="UNDECAPRENYL-PHOSPHATE 4-DEOXY-4-FORMAMIDO-L-ARABINOSE TRANSFERASE-RELATED"/>
    <property type="match status" value="1"/>
</dbReference>
<dbReference type="Proteomes" id="UP000199103">
    <property type="component" value="Chromosome I"/>
</dbReference>
<keyword evidence="5" id="KW-0808">Transferase</keyword>
<evidence type="ECO:0000256" key="2">
    <source>
        <dbReference type="SAM" id="MobiDB-lite"/>
    </source>
</evidence>
<keyword evidence="6" id="KW-1185">Reference proteome</keyword>
<reference evidence="5 6" key="1">
    <citation type="submission" date="2016-10" db="EMBL/GenBank/DDBJ databases">
        <authorList>
            <person name="de Groot N.N."/>
        </authorList>
    </citation>
    <scope>NUCLEOTIDE SEQUENCE [LARGE SCALE GENOMIC DNA]</scope>
    <source>
        <strain evidence="5 6">DSM 21800</strain>
    </source>
</reference>
<feature type="domain" description="Glycosyltransferase 2-like" evidence="4">
    <location>
        <begin position="520"/>
        <end position="683"/>
    </location>
</feature>
<sequence>MRLVAANRLFSIFLALGLIMRIITWLAYQPAMLYIDSFRYINNLYSLCVDGLNPVGYDLILVPLISIGRLFNSGLALTTAVQHLLGLAIAIVLYRISRGLGAPKIVSAIITLPVLLDAYQLHIEQNIMAEIWSDAILLGALWLLLAWKFRRAEGIPARHRLRPKHDRDHDHDDPDRRYGPLPWQAATAGALIAFNVPIRIIGLVVAIAFFGYLILAGARWRDRIWWKKMIKRVVAGAVAFAVLLGSYMIVFRIATGGWGLSAASSDVLYGRAATVAKCNELDLNANLTQLCPNVPLDQRDGVDAYTHSGSKVEPLPEGTTQEQLRHEFGMTVLRHQPFDLIFAVLKDFAKGFAWSRTTSHNDVPLKRWQFEHDYTRWEATDANAVTQRFDNTDPHVIGAFTTFLRAYQLHGGYTRGTFLAFAVLLGLAGAIRRRGGLRAESLVTVGFGLLLVGGAAGFEFSWRYQLPGLVFFPLAAAIGFSALTARKRPAMAAYPDATDQAALQRFSEQYGEVRFPELVVVIAAYNEEKGIGPVLDRMPKTCPTPDGRSLDVATVVVVDGASDRTAEVVAEHDAYVCVATDNRGQGGALRLGYHLAADRGARYIVTTDADGQYEIDELPELLEPILTDRADFVTGSRRLGSEEADSQIRWVGVRVFATLASILTRTKITDTSFGFRAMRAEVAQGTLLTEPQYQASELLLGVMARGARVVEVPLTMRLRNSGKSKKGGSITYGANYARVMIGTWLRDWVGNRATRRLRNAARSAHSGSTAAEEELSTPQPR</sequence>
<evidence type="ECO:0000256" key="3">
    <source>
        <dbReference type="SAM" id="Phobius"/>
    </source>
</evidence>
<dbReference type="InterPro" id="IPR001173">
    <property type="entry name" value="Glyco_trans_2-like"/>
</dbReference>
<feature type="transmembrane region" description="Helical" evidence="3">
    <location>
        <begin position="233"/>
        <end position="254"/>
    </location>
</feature>
<dbReference type="GO" id="GO:0016740">
    <property type="term" value="F:transferase activity"/>
    <property type="evidence" value="ECO:0007669"/>
    <property type="project" value="UniProtKB-KW"/>
</dbReference>
<dbReference type="InterPro" id="IPR050256">
    <property type="entry name" value="Glycosyltransferase_2"/>
</dbReference>
<keyword evidence="3" id="KW-1133">Transmembrane helix</keyword>
<evidence type="ECO:0000256" key="1">
    <source>
        <dbReference type="ARBA" id="ARBA00006739"/>
    </source>
</evidence>
<dbReference type="EMBL" id="LT629772">
    <property type="protein sequence ID" value="SDS57475.1"/>
    <property type="molecule type" value="Genomic_DNA"/>
</dbReference>
<feature type="transmembrane region" description="Helical" evidence="3">
    <location>
        <begin position="40"/>
        <end position="62"/>
    </location>
</feature>
<evidence type="ECO:0000313" key="5">
    <source>
        <dbReference type="EMBL" id="SDS57475.1"/>
    </source>
</evidence>
<dbReference type="SUPFAM" id="SSF53448">
    <property type="entry name" value="Nucleotide-diphospho-sugar transferases"/>
    <property type="match status" value="1"/>
</dbReference>
<organism evidence="5 6">
    <name type="scientific">Microlunatus soli</name>
    <dbReference type="NCBI Taxonomy" id="630515"/>
    <lineage>
        <taxon>Bacteria</taxon>
        <taxon>Bacillati</taxon>
        <taxon>Actinomycetota</taxon>
        <taxon>Actinomycetes</taxon>
        <taxon>Propionibacteriales</taxon>
        <taxon>Propionibacteriaceae</taxon>
        <taxon>Microlunatus</taxon>
    </lineage>
</organism>
<feature type="transmembrane region" description="Helical" evidence="3">
    <location>
        <begin position="9"/>
        <end position="28"/>
    </location>
</feature>
<comment type="similarity">
    <text evidence="1">Belongs to the glycosyltransferase 2 family.</text>
</comment>
<gene>
    <name evidence="5" type="ORF">SAMN04489812_2328</name>
</gene>
<dbReference type="Gene3D" id="3.90.550.10">
    <property type="entry name" value="Spore Coat Polysaccharide Biosynthesis Protein SpsA, Chain A"/>
    <property type="match status" value="1"/>
</dbReference>
<feature type="region of interest" description="Disordered" evidence="2">
    <location>
        <begin position="759"/>
        <end position="781"/>
    </location>
</feature>
<feature type="transmembrane region" description="Helical" evidence="3">
    <location>
        <begin position="466"/>
        <end position="485"/>
    </location>
</feature>
<accession>A0A1H1TAZ3</accession>
<proteinExistence type="inferred from homology"/>
<feature type="transmembrane region" description="Helical" evidence="3">
    <location>
        <begin position="74"/>
        <end position="94"/>
    </location>
</feature>
<feature type="transmembrane region" description="Helical" evidence="3">
    <location>
        <begin position="200"/>
        <end position="221"/>
    </location>
</feature>
<keyword evidence="3" id="KW-0812">Transmembrane</keyword>
<dbReference type="Pfam" id="PF00535">
    <property type="entry name" value="Glycos_transf_2"/>
    <property type="match status" value="1"/>
</dbReference>
<feature type="transmembrane region" description="Helical" evidence="3">
    <location>
        <begin position="412"/>
        <end position="430"/>
    </location>
</feature>
<name>A0A1H1TAZ3_9ACTN</name>
<evidence type="ECO:0000259" key="4">
    <source>
        <dbReference type="Pfam" id="PF00535"/>
    </source>
</evidence>